<keyword evidence="3" id="KW-0255">Endonuclease</keyword>
<dbReference type="Gene3D" id="3.40.1440.10">
    <property type="entry name" value="GIY-YIG endonuclease"/>
    <property type="match status" value="1"/>
</dbReference>
<dbReference type="PANTHER" id="PTHR34477">
    <property type="entry name" value="UPF0213 PROTEIN YHBQ"/>
    <property type="match status" value="1"/>
</dbReference>
<dbReference type="GO" id="GO:0004519">
    <property type="term" value="F:endonuclease activity"/>
    <property type="evidence" value="ECO:0007669"/>
    <property type="project" value="UniProtKB-KW"/>
</dbReference>
<evidence type="ECO:0000313" key="4">
    <source>
        <dbReference type="Proteomes" id="UP000230108"/>
    </source>
</evidence>
<sequence length="76" mass="9228">MFFVYAIYNTNNQKIYIGQTEDCEKRLVAHNNKTFKCSYTSRFDGKWELIYKEAVCTRQDALKRERQLKSFRGREF</sequence>
<evidence type="ECO:0000259" key="2">
    <source>
        <dbReference type="PROSITE" id="PS50164"/>
    </source>
</evidence>
<accession>A0A2M7QBS5</accession>
<keyword evidence="3" id="KW-0540">Nuclease</keyword>
<dbReference type="Pfam" id="PF01541">
    <property type="entry name" value="GIY-YIG"/>
    <property type="match status" value="1"/>
</dbReference>
<dbReference type="InterPro" id="IPR035901">
    <property type="entry name" value="GIY-YIG_endonuc_sf"/>
</dbReference>
<dbReference type="InterPro" id="IPR000305">
    <property type="entry name" value="GIY-YIG_endonuc"/>
</dbReference>
<dbReference type="EMBL" id="PFLF01000099">
    <property type="protein sequence ID" value="PIY68686.1"/>
    <property type="molecule type" value="Genomic_DNA"/>
</dbReference>
<dbReference type="InterPro" id="IPR050190">
    <property type="entry name" value="UPF0213_domain"/>
</dbReference>
<dbReference type="PANTHER" id="PTHR34477:SF1">
    <property type="entry name" value="UPF0213 PROTEIN YHBQ"/>
    <property type="match status" value="1"/>
</dbReference>
<proteinExistence type="inferred from homology"/>
<organism evidence="3 4">
    <name type="scientific">Candidatus Roizmanbacteria bacterium CG_4_10_14_0_8_um_filter_39_9</name>
    <dbReference type="NCBI Taxonomy" id="1974829"/>
    <lineage>
        <taxon>Bacteria</taxon>
        <taxon>Candidatus Roizmaniibacteriota</taxon>
    </lineage>
</organism>
<evidence type="ECO:0000256" key="1">
    <source>
        <dbReference type="ARBA" id="ARBA00007435"/>
    </source>
</evidence>
<reference evidence="4" key="1">
    <citation type="submission" date="2017-09" db="EMBL/GenBank/DDBJ databases">
        <title>Depth-based differentiation of microbial function through sediment-hosted aquifers and enrichment of novel symbionts in the deep terrestrial subsurface.</title>
        <authorList>
            <person name="Probst A.J."/>
            <person name="Ladd B."/>
            <person name="Jarett J.K."/>
            <person name="Geller-Mcgrath D.E."/>
            <person name="Sieber C.M.K."/>
            <person name="Emerson J.B."/>
            <person name="Anantharaman K."/>
            <person name="Thomas B.C."/>
            <person name="Malmstrom R."/>
            <person name="Stieglmeier M."/>
            <person name="Klingl A."/>
            <person name="Woyke T."/>
            <person name="Ryan C.M."/>
            <person name="Banfield J.F."/>
        </authorList>
    </citation>
    <scope>NUCLEOTIDE SEQUENCE [LARGE SCALE GENOMIC DNA]</scope>
</reference>
<name>A0A2M7QBS5_9BACT</name>
<dbReference type="PROSITE" id="PS50164">
    <property type="entry name" value="GIY_YIG"/>
    <property type="match status" value="1"/>
</dbReference>
<comment type="caution">
    <text evidence="3">The sequence shown here is derived from an EMBL/GenBank/DDBJ whole genome shotgun (WGS) entry which is preliminary data.</text>
</comment>
<dbReference type="AlphaFoldDB" id="A0A2M7QBS5"/>
<keyword evidence="3" id="KW-0378">Hydrolase</keyword>
<protein>
    <submittedName>
        <fullName evidence="3">Endonuclease</fullName>
    </submittedName>
</protein>
<feature type="domain" description="GIY-YIG" evidence="2">
    <location>
        <begin position="1"/>
        <end position="76"/>
    </location>
</feature>
<dbReference type="SUPFAM" id="SSF82771">
    <property type="entry name" value="GIY-YIG endonuclease"/>
    <property type="match status" value="1"/>
</dbReference>
<evidence type="ECO:0000313" key="3">
    <source>
        <dbReference type="EMBL" id="PIY68686.1"/>
    </source>
</evidence>
<dbReference type="Proteomes" id="UP000230108">
    <property type="component" value="Unassembled WGS sequence"/>
</dbReference>
<gene>
    <name evidence="3" type="ORF">COY90_04705</name>
</gene>
<feature type="non-terminal residue" evidence="3">
    <location>
        <position position="76"/>
    </location>
</feature>
<comment type="similarity">
    <text evidence="1">Belongs to the UPF0213 family.</text>
</comment>